<dbReference type="Gene3D" id="3.40.50.300">
    <property type="entry name" value="P-loop containing nucleotide triphosphate hydrolases"/>
    <property type="match status" value="1"/>
</dbReference>
<dbReference type="GO" id="GO:0005525">
    <property type="term" value="F:GTP binding"/>
    <property type="evidence" value="ECO:0007669"/>
    <property type="project" value="UniProtKB-KW"/>
</dbReference>
<sequence length="335" mass="37312">MNKPEAVQSPTFAVKHTSAISNRTSNINFASAKGATELPCRNYQGLPVLTSNVVQPRSLENNCTRSRENSLASNHSEQWFANSLLYTGDERDAPMPHYVLLPLGKTGDGKSSLLNAMFGYNEFKAASSARSVTSSITERTGVWSVSQGGDAMITVADTPGFGDSDGRDPLFQMQIKEYIEDLSDRLGIDAFLLVFKYNSPRSVDMVNLYLITDFNLVRRIMSILQKFADMMKDLKPGWWDHVILVFTCVDYSAVQRPQITSKKLYITTQLVEDIKKTFGLAEAPPVAFVTSASQMQCAFLTGKGECDCIAAHKHKLDKMRLLKKHIASRAEFGRW</sequence>
<dbReference type="InterPro" id="IPR045058">
    <property type="entry name" value="GIMA/IAN/Toc"/>
</dbReference>
<evidence type="ECO:0000259" key="3">
    <source>
        <dbReference type="Pfam" id="PF04548"/>
    </source>
</evidence>
<dbReference type="EMBL" id="JABAYA010000002">
    <property type="protein sequence ID" value="KAF7732519.1"/>
    <property type="molecule type" value="Genomic_DNA"/>
</dbReference>
<proteinExistence type="predicted"/>
<evidence type="ECO:0000256" key="2">
    <source>
        <dbReference type="ARBA" id="ARBA00023134"/>
    </source>
</evidence>
<dbReference type="OrthoDB" id="8954335at2759"/>
<dbReference type="PANTHER" id="PTHR10903:SF184">
    <property type="entry name" value="GTP-BINDING PROTEIN A"/>
    <property type="match status" value="1"/>
</dbReference>
<keyword evidence="1" id="KW-0547">Nucleotide-binding</keyword>
<reference evidence="4" key="1">
    <citation type="submission" date="2020-01" db="EMBL/GenBank/DDBJ databases">
        <title>Genome Sequencing of Three Apophysomyces-Like Fungal Strains Confirms a Novel Fungal Genus in the Mucoromycota with divergent Burkholderia-like Endosymbiotic Bacteria.</title>
        <authorList>
            <person name="Stajich J.E."/>
            <person name="Macias A.M."/>
            <person name="Carter-House D."/>
            <person name="Lovett B."/>
            <person name="Kasson L.R."/>
            <person name="Berry K."/>
            <person name="Grigoriev I."/>
            <person name="Chang Y."/>
            <person name="Spatafora J."/>
            <person name="Kasson M.T."/>
        </authorList>
    </citation>
    <scope>NUCLEOTIDE SEQUENCE</scope>
    <source>
        <strain evidence="4">NRRL A-21654</strain>
    </source>
</reference>
<protein>
    <recommendedName>
        <fullName evidence="3">AIG1-type G domain-containing protein</fullName>
    </recommendedName>
</protein>
<evidence type="ECO:0000256" key="1">
    <source>
        <dbReference type="ARBA" id="ARBA00022741"/>
    </source>
</evidence>
<organism evidence="4 5">
    <name type="scientific">Apophysomyces ossiformis</name>
    <dbReference type="NCBI Taxonomy" id="679940"/>
    <lineage>
        <taxon>Eukaryota</taxon>
        <taxon>Fungi</taxon>
        <taxon>Fungi incertae sedis</taxon>
        <taxon>Mucoromycota</taxon>
        <taxon>Mucoromycotina</taxon>
        <taxon>Mucoromycetes</taxon>
        <taxon>Mucorales</taxon>
        <taxon>Mucorineae</taxon>
        <taxon>Mucoraceae</taxon>
        <taxon>Apophysomyces</taxon>
    </lineage>
</organism>
<keyword evidence="5" id="KW-1185">Reference proteome</keyword>
<feature type="domain" description="AIG1-type G" evidence="3">
    <location>
        <begin position="101"/>
        <end position="199"/>
    </location>
</feature>
<gene>
    <name evidence="4" type="ORF">EC973_003266</name>
</gene>
<evidence type="ECO:0000313" key="5">
    <source>
        <dbReference type="Proteomes" id="UP000605846"/>
    </source>
</evidence>
<dbReference type="SUPFAM" id="SSF52540">
    <property type="entry name" value="P-loop containing nucleoside triphosphate hydrolases"/>
    <property type="match status" value="1"/>
</dbReference>
<name>A0A8H7BZQ6_9FUNG</name>
<dbReference type="InterPro" id="IPR006703">
    <property type="entry name" value="G_AIG1"/>
</dbReference>
<dbReference type="Proteomes" id="UP000605846">
    <property type="component" value="Unassembled WGS sequence"/>
</dbReference>
<evidence type="ECO:0000313" key="4">
    <source>
        <dbReference type="EMBL" id="KAF7732519.1"/>
    </source>
</evidence>
<accession>A0A8H7BZQ6</accession>
<dbReference type="PANTHER" id="PTHR10903">
    <property type="entry name" value="GTPASE, IMAP FAMILY MEMBER-RELATED"/>
    <property type="match status" value="1"/>
</dbReference>
<dbReference type="InterPro" id="IPR027417">
    <property type="entry name" value="P-loop_NTPase"/>
</dbReference>
<comment type="caution">
    <text evidence="4">The sequence shown here is derived from an EMBL/GenBank/DDBJ whole genome shotgun (WGS) entry which is preliminary data.</text>
</comment>
<dbReference type="Pfam" id="PF04548">
    <property type="entry name" value="AIG1"/>
    <property type="match status" value="1"/>
</dbReference>
<dbReference type="AlphaFoldDB" id="A0A8H7BZQ6"/>
<keyword evidence="2" id="KW-0342">GTP-binding</keyword>